<dbReference type="GO" id="GO:0016887">
    <property type="term" value="F:ATP hydrolysis activity"/>
    <property type="evidence" value="ECO:0007669"/>
    <property type="project" value="InterPro"/>
</dbReference>
<name>A0A371ASH1_9FIRM</name>
<reference evidence="5 6" key="1">
    <citation type="submission" date="2018-07" db="EMBL/GenBank/DDBJ databases">
        <title>Anaerosacharophilus polymeroproducens gen. nov. sp. nov., an anaerobic bacterium isolated from salt field.</title>
        <authorList>
            <person name="Kim W."/>
            <person name="Yang S.-H."/>
            <person name="Oh J."/>
            <person name="Lee J.-H."/>
            <person name="Kwon K.K."/>
        </authorList>
    </citation>
    <scope>NUCLEOTIDE SEQUENCE [LARGE SCALE GENOMIC DNA]</scope>
    <source>
        <strain evidence="5 6">MCWD5</strain>
    </source>
</reference>
<dbReference type="SUPFAM" id="SSF158682">
    <property type="entry name" value="TerB-like"/>
    <property type="match status" value="1"/>
</dbReference>
<dbReference type="PRINTS" id="PR00819">
    <property type="entry name" value="CBXCFQXSUPER"/>
</dbReference>
<keyword evidence="3" id="KW-0067">ATP-binding</keyword>
<dbReference type="InterPro" id="IPR027417">
    <property type="entry name" value="P-loop_NTPase"/>
</dbReference>
<comment type="caution">
    <text evidence="5">The sequence shown here is derived from an EMBL/GenBank/DDBJ whole genome shotgun (WGS) entry which is preliminary data.</text>
</comment>
<organism evidence="5 6">
    <name type="scientific">Anaerosacchariphilus polymeriproducens</name>
    <dbReference type="NCBI Taxonomy" id="1812858"/>
    <lineage>
        <taxon>Bacteria</taxon>
        <taxon>Bacillati</taxon>
        <taxon>Bacillota</taxon>
        <taxon>Clostridia</taxon>
        <taxon>Lachnospirales</taxon>
        <taxon>Lachnospiraceae</taxon>
        <taxon>Anaerosacchariphilus</taxon>
    </lineage>
</organism>
<evidence type="ECO:0000256" key="1">
    <source>
        <dbReference type="ARBA" id="ARBA00010378"/>
    </source>
</evidence>
<dbReference type="Proteomes" id="UP000255036">
    <property type="component" value="Unassembled WGS sequence"/>
</dbReference>
<evidence type="ECO:0000259" key="4">
    <source>
        <dbReference type="SMART" id="SM00382"/>
    </source>
</evidence>
<dbReference type="InterPro" id="IPR003959">
    <property type="entry name" value="ATPase_AAA_core"/>
</dbReference>
<dbReference type="CDD" id="cd00009">
    <property type="entry name" value="AAA"/>
    <property type="match status" value="1"/>
</dbReference>
<dbReference type="EMBL" id="QRCT01000049">
    <property type="protein sequence ID" value="RDU22514.1"/>
    <property type="molecule type" value="Genomic_DNA"/>
</dbReference>
<dbReference type="SMART" id="SM00382">
    <property type="entry name" value="AAA"/>
    <property type="match status" value="1"/>
</dbReference>
<dbReference type="InterPro" id="IPR029024">
    <property type="entry name" value="TerB-like"/>
</dbReference>
<dbReference type="InterPro" id="IPR003593">
    <property type="entry name" value="AAA+_ATPase"/>
</dbReference>
<dbReference type="RefSeq" id="WP_115482924.1">
    <property type="nucleotide sequence ID" value="NZ_QRCT01000049.1"/>
</dbReference>
<evidence type="ECO:0000256" key="3">
    <source>
        <dbReference type="ARBA" id="ARBA00022840"/>
    </source>
</evidence>
<proteinExistence type="inferred from homology"/>
<sequence>MRTCIDYTISPTTLTIVRGCLDTALELDKDGFGPHQGESIVEILQRDIITFCAYLAKCDGEVDTEEIDFINKFFLQELEKAQIEALVRNREIEDESWLLRPAKSFDYFLKPKLLNTPEAKGKYYNIINVYYKAFDKVGHEVISCNRDLNEVQLVRITDYLCMLREFIKNGQFVYQEEKKERIEEKVSINTDTEVVQLEKGSLDKLLEEMNGFIGMDTVKQEVHKLISFIKINKLRKENGLKVQEFSNHMVFLGNPGTGKTTFARLLAKIYYALDIAETDKFIEIDRSGLIAGYVGQTSQKVQEVIENAKGGVLFIDEAYALSNNGGEADFGREALICLQRRWRIIETSLL</sequence>
<evidence type="ECO:0000313" key="6">
    <source>
        <dbReference type="Proteomes" id="UP000255036"/>
    </source>
</evidence>
<dbReference type="PANTHER" id="PTHR43392:SF2">
    <property type="entry name" value="AAA-TYPE ATPASE FAMILY PROTEIN _ ANKYRIN REPEAT FAMILY PROTEIN"/>
    <property type="match status" value="1"/>
</dbReference>
<dbReference type="InterPro" id="IPR000641">
    <property type="entry name" value="CbxX/CfxQ"/>
</dbReference>
<protein>
    <submittedName>
        <fullName evidence="5">AAA family ATPase</fullName>
    </submittedName>
</protein>
<accession>A0A371ASH1</accession>
<dbReference type="OrthoDB" id="9806903at2"/>
<dbReference type="PANTHER" id="PTHR43392">
    <property type="entry name" value="AAA-TYPE ATPASE FAMILY PROTEIN / ANKYRIN REPEAT FAMILY PROTEIN"/>
    <property type="match status" value="1"/>
</dbReference>
<gene>
    <name evidence="5" type="ORF">DWV06_14610</name>
</gene>
<evidence type="ECO:0000313" key="5">
    <source>
        <dbReference type="EMBL" id="RDU22514.1"/>
    </source>
</evidence>
<dbReference type="Pfam" id="PF00004">
    <property type="entry name" value="AAA"/>
    <property type="match status" value="1"/>
</dbReference>
<feature type="domain" description="AAA+ ATPase" evidence="4">
    <location>
        <begin position="245"/>
        <end position="346"/>
    </location>
</feature>
<keyword evidence="6" id="KW-1185">Reference proteome</keyword>
<keyword evidence="2" id="KW-0547">Nucleotide-binding</keyword>
<dbReference type="AlphaFoldDB" id="A0A371ASH1"/>
<evidence type="ECO:0000256" key="2">
    <source>
        <dbReference type="ARBA" id="ARBA00022741"/>
    </source>
</evidence>
<dbReference type="InterPro" id="IPR050773">
    <property type="entry name" value="CbxX/CfxQ_RuBisCO_ESX"/>
</dbReference>
<comment type="similarity">
    <text evidence="1">Belongs to the CbxX/CfxQ family.</text>
</comment>
<dbReference type="SUPFAM" id="SSF52540">
    <property type="entry name" value="P-loop containing nucleoside triphosphate hydrolases"/>
    <property type="match status" value="1"/>
</dbReference>
<dbReference type="Gene3D" id="3.40.50.300">
    <property type="entry name" value="P-loop containing nucleotide triphosphate hydrolases"/>
    <property type="match status" value="1"/>
</dbReference>
<dbReference type="GO" id="GO:0005524">
    <property type="term" value="F:ATP binding"/>
    <property type="evidence" value="ECO:0007669"/>
    <property type="project" value="UniProtKB-KW"/>
</dbReference>